<dbReference type="SUPFAM" id="SSF161098">
    <property type="entry name" value="MetI-like"/>
    <property type="match status" value="1"/>
</dbReference>
<evidence type="ECO:0000313" key="9">
    <source>
        <dbReference type="EMBL" id="RNM17098.1"/>
    </source>
</evidence>
<sequence>MRPLRDARFTTLLAPALLGVATIGLWQLVVDVFNIDAFIVPSPQSIWSEFLDSRSSIWHGMLGTGRNALYGLLIGAALGILGALVANAVKVIDLMAVPIVAALSVVPIVALAPVLYTMFGAAANTARVIVAALTVIIPVYVNTLRGLRQVKVVHRELMHVYAARPVFVARAVTLPTASPYVFTGLRIASSLAVISALIAEYFGGPVDGLGKAITTAASSSNYPLAWAYVLGSILLGLAFYVVTLLVELRVARHSSPSTSTVSL</sequence>
<feature type="transmembrane region" description="Helical" evidence="7">
    <location>
        <begin position="224"/>
        <end position="246"/>
    </location>
</feature>
<evidence type="ECO:0000259" key="8">
    <source>
        <dbReference type="PROSITE" id="PS50928"/>
    </source>
</evidence>
<comment type="similarity">
    <text evidence="7">Belongs to the binding-protein-dependent transport system permease family.</text>
</comment>
<dbReference type="PROSITE" id="PS50928">
    <property type="entry name" value="ABC_TM1"/>
    <property type="match status" value="1"/>
</dbReference>
<proteinExistence type="inferred from homology"/>
<evidence type="ECO:0000256" key="1">
    <source>
        <dbReference type="ARBA" id="ARBA00004651"/>
    </source>
</evidence>
<dbReference type="Gene3D" id="1.10.3720.10">
    <property type="entry name" value="MetI-like"/>
    <property type="match status" value="1"/>
</dbReference>
<evidence type="ECO:0000256" key="5">
    <source>
        <dbReference type="ARBA" id="ARBA00022989"/>
    </source>
</evidence>
<dbReference type="PANTHER" id="PTHR30151">
    <property type="entry name" value="ALKANE SULFONATE ABC TRANSPORTER-RELATED, MEMBRANE SUBUNIT"/>
    <property type="match status" value="1"/>
</dbReference>
<evidence type="ECO:0000256" key="7">
    <source>
        <dbReference type="RuleBase" id="RU363032"/>
    </source>
</evidence>
<dbReference type="GO" id="GO:0005886">
    <property type="term" value="C:plasma membrane"/>
    <property type="evidence" value="ECO:0007669"/>
    <property type="project" value="UniProtKB-SubCell"/>
</dbReference>
<organism evidence="9 10">
    <name type="scientific">Nocardioides pocheonensis</name>
    <dbReference type="NCBI Taxonomy" id="661485"/>
    <lineage>
        <taxon>Bacteria</taxon>
        <taxon>Bacillati</taxon>
        <taxon>Actinomycetota</taxon>
        <taxon>Actinomycetes</taxon>
        <taxon>Propionibacteriales</taxon>
        <taxon>Nocardioidaceae</taxon>
        <taxon>Nocardioides</taxon>
    </lineage>
</organism>
<dbReference type="CDD" id="cd06261">
    <property type="entry name" value="TM_PBP2"/>
    <property type="match status" value="1"/>
</dbReference>
<dbReference type="Proteomes" id="UP000279994">
    <property type="component" value="Unassembled WGS sequence"/>
</dbReference>
<name>A0A3N0GY81_9ACTN</name>
<feature type="transmembrane region" description="Helical" evidence="7">
    <location>
        <begin position="12"/>
        <end position="29"/>
    </location>
</feature>
<evidence type="ECO:0000256" key="6">
    <source>
        <dbReference type="ARBA" id="ARBA00023136"/>
    </source>
</evidence>
<keyword evidence="6 7" id="KW-0472">Membrane</keyword>
<evidence type="ECO:0000256" key="2">
    <source>
        <dbReference type="ARBA" id="ARBA00022448"/>
    </source>
</evidence>
<reference evidence="9 10" key="1">
    <citation type="submission" date="2018-11" db="EMBL/GenBank/DDBJ databases">
        <authorList>
            <person name="Li F."/>
        </authorList>
    </citation>
    <scope>NUCLEOTIDE SEQUENCE [LARGE SCALE GENOMIC DNA]</scope>
    <source>
        <strain evidence="9 10">Gsoil 818</strain>
    </source>
</reference>
<dbReference type="InterPro" id="IPR035906">
    <property type="entry name" value="MetI-like_sf"/>
</dbReference>
<keyword evidence="10" id="KW-1185">Reference proteome</keyword>
<dbReference type="PANTHER" id="PTHR30151:SF41">
    <property type="entry name" value="ABC TRANSPORTER PERMEASE PROTEIN"/>
    <property type="match status" value="1"/>
</dbReference>
<evidence type="ECO:0000256" key="3">
    <source>
        <dbReference type="ARBA" id="ARBA00022475"/>
    </source>
</evidence>
<dbReference type="AlphaFoldDB" id="A0A3N0GY81"/>
<evidence type="ECO:0000256" key="4">
    <source>
        <dbReference type="ARBA" id="ARBA00022692"/>
    </source>
</evidence>
<comment type="caution">
    <text evidence="9">The sequence shown here is derived from an EMBL/GenBank/DDBJ whole genome shotgun (WGS) entry which is preliminary data.</text>
</comment>
<comment type="subcellular location">
    <subcellularLocation>
        <location evidence="1 7">Cell membrane</location>
        <topology evidence="1 7">Multi-pass membrane protein</topology>
    </subcellularLocation>
</comment>
<keyword evidence="3" id="KW-1003">Cell membrane</keyword>
<keyword evidence="4 7" id="KW-0812">Transmembrane</keyword>
<feature type="transmembrane region" description="Helical" evidence="7">
    <location>
        <begin position="122"/>
        <end position="141"/>
    </location>
</feature>
<dbReference type="Pfam" id="PF00528">
    <property type="entry name" value="BPD_transp_1"/>
    <property type="match status" value="1"/>
</dbReference>
<protein>
    <submittedName>
        <fullName evidence="9">ABC transporter permease subunit</fullName>
    </submittedName>
</protein>
<keyword evidence="2 7" id="KW-0813">Transport</keyword>
<gene>
    <name evidence="9" type="ORF">EFL26_02400</name>
</gene>
<dbReference type="GO" id="GO:0055085">
    <property type="term" value="P:transmembrane transport"/>
    <property type="evidence" value="ECO:0007669"/>
    <property type="project" value="InterPro"/>
</dbReference>
<dbReference type="OrthoDB" id="3574452at2"/>
<accession>A0A3N0GY81</accession>
<feature type="transmembrane region" description="Helical" evidence="7">
    <location>
        <begin position="96"/>
        <end position="116"/>
    </location>
</feature>
<keyword evidence="5 7" id="KW-1133">Transmembrane helix</keyword>
<dbReference type="EMBL" id="RJSF01000005">
    <property type="protein sequence ID" value="RNM17098.1"/>
    <property type="molecule type" value="Genomic_DNA"/>
</dbReference>
<feature type="domain" description="ABC transmembrane type-1" evidence="8">
    <location>
        <begin position="61"/>
        <end position="246"/>
    </location>
</feature>
<feature type="transmembrane region" description="Helical" evidence="7">
    <location>
        <begin position="180"/>
        <end position="204"/>
    </location>
</feature>
<feature type="transmembrane region" description="Helical" evidence="7">
    <location>
        <begin position="68"/>
        <end position="89"/>
    </location>
</feature>
<evidence type="ECO:0000313" key="10">
    <source>
        <dbReference type="Proteomes" id="UP000279994"/>
    </source>
</evidence>
<dbReference type="InterPro" id="IPR000515">
    <property type="entry name" value="MetI-like"/>
</dbReference>